<keyword evidence="2" id="KW-0813">Transport</keyword>
<dbReference type="PANTHER" id="PTHR30006">
    <property type="entry name" value="THIAMINE-BINDING PERIPLASMIC PROTEIN-RELATED"/>
    <property type="match status" value="1"/>
</dbReference>
<evidence type="ECO:0000256" key="1">
    <source>
        <dbReference type="ARBA" id="ARBA00008520"/>
    </source>
</evidence>
<evidence type="ECO:0000256" key="3">
    <source>
        <dbReference type="ARBA" id="ARBA00022729"/>
    </source>
</evidence>
<feature type="binding site" evidence="4">
    <location>
        <position position="240"/>
    </location>
    <ligand>
        <name>Fe cation</name>
        <dbReference type="ChEBI" id="CHEBI:24875"/>
    </ligand>
</feature>
<evidence type="ECO:0000313" key="5">
    <source>
        <dbReference type="EMBL" id="QKM66759.1"/>
    </source>
</evidence>
<keyword evidence="3" id="KW-0732">Signal</keyword>
<evidence type="ECO:0000313" key="6">
    <source>
        <dbReference type="Proteomes" id="UP000005940"/>
    </source>
</evidence>
<name>I2N8R0_STRT9</name>
<gene>
    <name evidence="5" type="ORF">STSU_005865</name>
</gene>
<dbReference type="Pfam" id="PF13343">
    <property type="entry name" value="SBP_bac_6"/>
    <property type="match status" value="1"/>
</dbReference>
<evidence type="ECO:0000256" key="2">
    <source>
        <dbReference type="ARBA" id="ARBA00022496"/>
    </source>
</evidence>
<dbReference type="AlphaFoldDB" id="I2N8R0"/>
<dbReference type="GO" id="GO:0046872">
    <property type="term" value="F:metal ion binding"/>
    <property type="evidence" value="ECO:0007669"/>
    <property type="project" value="UniProtKB-KW"/>
</dbReference>
<dbReference type="PIRSF" id="PIRSF002825">
    <property type="entry name" value="CfbpA"/>
    <property type="match status" value="1"/>
</dbReference>
<dbReference type="GO" id="GO:0006826">
    <property type="term" value="P:iron ion transport"/>
    <property type="evidence" value="ECO:0007669"/>
    <property type="project" value="UniProtKB-KW"/>
</dbReference>
<proteinExistence type="inferred from homology"/>
<evidence type="ECO:0000256" key="4">
    <source>
        <dbReference type="PIRSR" id="PIRSR002825-1"/>
    </source>
</evidence>
<dbReference type="RefSeq" id="WP_006345732.1">
    <property type="nucleotide sequence ID" value="NZ_CP029159.1"/>
</dbReference>
<dbReference type="Gene3D" id="3.40.190.10">
    <property type="entry name" value="Periplasmic binding protein-like II"/>
    <property type="match status" value="2"/>
</dbReference>
<dbReference type="CDD" id="cd13543">
    <property type="entry name" value="PBP2_Fbp"/>
    <property type="match status" value="1"/>
</dbReference>
<dbReference type="SUPFAM" id="SSF53850">
    <property type="entry name" value="Periplasmic binding protein-like II"/>
    <property type="match status" value="1"/>
</dbReference>
<dbReference type="EMBL" id="CP029159">
    <property type="protein sequence ID" value="QKM66759.1"/>
    <property type="molecule type" value="Genomic_DNA"/>
</dbReference>
<dbReference type="PANTHER" id="PTHR30006:SF15">
    <property type="entry name" value="IRON-UTILIZATION PERIPLASMIC PROTEIN"/>
    <property type="match status" value="1"/>
</dbReference>
<reference evidence="5 6" key="1">
    <citation type="journal article" date="2012" name="J. Bacteriol.">
        <title>Draft genome of Streptomyces tsukubaensis NRRL 18488, the producer of the clinically important immunosuppressant tacrolimus (FK506).</title>
        <authorList>
            <person name="Barreiro C."/>
            <person name="Prieto C."/>
            <person name="Sola-Landa A."/>
            <person name="Solera E."/>
            <person name="Martinez-Castro M."/>
            <person name="Perez-Redondo R."/>
            <person name="Garcia-Estrada C."/>
            <person name="Aparicio J.F."/>
            <person name="Fernandez-Martinez L.T."/>
            <person name="Santos-Aberturas J."/>
            <person name="Salehi-Najafabadi Z."/>
            <person name="Rodriguez-Garcia A."/>
            <person name="Tauch A."/>
            <person name="Martin J.F."/>
        </authorList>
    </citation>
    <scope>NUCLEOTIDE SEQUENCE [LARGE SCALE GENOMIC DNA]</scope>
    <source>
        <strain evidence="6">DSM 42081 / NBRC 108919 / NRRL 18488 / 9993</strain>
    </source>
</reference>
<dbReference type="InterPro" id="IPR026045">
    <property type="entry name" value="Ferric-bd"/>
</dbReference>
<organism evidence="5 6">
    <name type="scientific">Streptomyces tsukubensis (strain DSM 42081 / NBRC 108919 / NRRL 18488 / 9993)</name>
    <dbReference type="NCBI Taxonomy" id="1114943"/>
    <lineage>
        <taxon>Bacteria</taxon>
        <taxon>Bacillati</taxon>
        <taxon>Actinomycetota</taxon>
        <taxon>Actinomycetes</taxon>
        <taxon>Kitasatosporales</taxon>
        <taxon>Streptomycetaceae</taxon>
        <taxon>Streptomyces</taxon>
    </lineage>
</organism>
<accession>I2N8R0</accession>
<keyword evidence="6" id="KW-1185">Reference proteome</keyword>
<keyword evidence="4" id="KW-0408">Iron</keyword>
<comment type="similarity">
    <text evidence="1">Belongs to the bacterial solute-binding protein 1 family.</text>
</comment>
<keyword evidence="2" id="KW-0410">Iron transport</keyword>
<keyword evidence="2" id="KW-0406">Ion transport</keyword>
<dbReference type="PROSITE" id="PS51257">
    <property type="entry name" value="PROKAR_LIPOPROTEIN"/>
    <property type="match status" value="1"/>
</dbReference>
<keyword evidence="4" id="KW-0479">Metal-binding</keyword>
<dbReference type="GO" id="GO:0030288">
    <property type="term" value="C:outer membrane-bounded periplasmic space"/>
    <property type="evidence" value="ECO:0007669"/>
    <property type="project" value="TreeGrafter"/>
</dbReference>
<feature type="binding site" evidence="4">
    <location>
        <position position="239"/>
    </location>
    <ligand>
        <name>Fe cation</name>
        <dbReference type="ChEBI" id="CHEBI:24875"/>
    </ligand>
</feature>
<sequence length="354" mass="37285">MRRPLARRATVLGISAALLVPVLAACGSDDKSDKSDKKDGAKAQSADELVIYSGRNEKLISPIIEKLEKATGTKVEVRYGDSAELAAQILEEGKKTKAGLFFSQDAGALGALSNAGLLAKLPEKSLNKVDAAFRGSAGDWAGVSGRSRVIAYNPALAPKAPDSVKDLTKPEWKGKVGYAPTNASFQAFVTGMRVLEGDEATKKWLKDLKANGAKAYDKNGAILDAVDKGEVALGLINHYYWYEKASEVGADKLKAKIHFLPGGDAGALVNVAGVGVLKDGGQSAAAEKAVDYLLSDEAQKYFATETKEYPLVAGVASPVEGLPPLASLKAPKIDLGKLDSLQKTLELIREAGMV</sequence>
<dbReference type="Proteomes" id="UP000005940">
    <property type="component" value="Chromosome"/>
</dbReference>
<protein>
    <submittedName>
        <fullName evidence="5">Iron ABC transporter substrate-binding protein</fullName>
    </submittedName>
</protein>